<dbReference type="OrthoDB" id="9805111at2"/>
<dbReference type="PRINTS" id="PR01302">
    <property type="entry name" value="TYPE3IMPPROT"/>
</dbReference>
<proteinExistence type="inferred from homology"/>
<sequence>MKHLFPVVIGLTVLAASPALAQGLPALQITSPAGGDETQYSLSLQILALMTALTVLPSIVLGMSAFTRIIIVLSILRQALGTQQTPPNQVLVAIALFLGFFVMQPMLSLVYETAVGPYLDGNMAAPEAMQKARVLISGFLIENTRQNDLMMFMDLSGSGPYESNEDVPLAVMLPAFITSELKTAFQIGFLLFLPFLVIDMVIASILMALGMMMLSPMLVSLPFKLLLFVLVDGWALTMGSLVNSFSSGVGA</sequence>
<evidence type="ECO:0000256" key="4">
    <source>
        <dbReference type="ARBA" id="ARBA00022475"/>
    </source>
</evidence>
<keyword evidence="8 12" id="KW-1133">Transmembrane helix</keyword>
<evidence type="ECO:0000256" key="8">
    <source>
        <dbReference type="ARBA" id="ARBA00022989"/>
    </source>
</evidence>
<dbReference type="AlphaFoldDB" id="A0A0P1F957"/>
<feature type="transmembrane region" description="Helical" evidence="12">
    <location>
        <begin position="45"/>
        <end position="76"/>
    </location>
</feature>
<feature type="transmembrane region" description="Helical" evidence="12">
    <location>
        <begin position="221"/>
        <end position="242"/>
    </location>
</feature>
<keyword evidence="5 12" id="KW-0812">Transmembrane</keyword>
<keyword evidence="15" id="KW-0966">Cell projection</keyword>
<keyword evidence="16" id="KW-1185">Reference proteome</keyword>
<keyword evidence="15" id="KW-0282">Flagellum</keyword>
<name>A0A0P1F957_9RHOB</name>
<dbReference type="RefSeq" id="WP_058242916.1">
    <property type="nucleotide sequence ID" value="NZ_CYSB01000011.1"/>
</dbReference>
<evidence type="ECO:0000313" key="14">
    <source>
        <dbReference type="EMBL" id="CUH64557.1"/>
    </source>
</evidence>
<dbReference type="PROSITE" id="PS01060">
    <property type="entry name" value="FLIP_1"/>
    <property type="match status" value="1"/>
</dbReference>
<feature type="signal peptide" evidence="13">
    <location>
        <begin position="1"/>
        <end position="21"/>
    </location>
</feature>
<keyword evidence="3 12" id="KW-0813">Transport</keyword>
<accession>A0A0P1F957</accession>
<dbReference type="GO" id="GO:0044781">
    <property type="term" value="P:bacterial-type flagellum organization"/>
    <property type="evidence" value="ECO:0007669"/>
    <property type="project" value="UniProtKB-UniRule"/>
</dbReference>
<protein>
    <recommendedName>
        <fullName evidence="2 12">Flagellar biosynthetic protein FliP</fullName>
    </recommendedName>
</protein>
<evidence type="ECO:0000256" key="12">
    <source>
        <dbReference type="RuleBase" id="RU362069"/>
    </source>
</evidence>
<evidence type="ECO:0000313" key="17">
    <source>
        <dbReference type="Proteomes" id="UP000051887"/>
    </source>
</evidence>
<evidence type="ECO:0000256" key="5">
    <source>
        <dbReference type="ARBA" id="ARBA00022692"/>
    </source>
</evidence>
<reference evidence="15 17" key="1">
    <citation type="submission" date="2015-09" db="EMBL/GenBank/DDBJ databases">
        <authorList>
            <consortium name="Swine Surveillance"/>
        </authorList>
    </citation>
    <scope>NUCLEOTIDE SEQUENCE [LARGE SCALE GENOMIC DNA]</scope>
    <source>
        <strain evidence="15 17">5120</strain>
    </source>
</reference>
<evidence type="ECO:0000313" key="15">
    <source>
        <dbReference type="EMBL" id="CUH71607.1"/>
    </source>
</evidence>
<gene>
    <name evidence="12 15" type="primary">fliP</name>
    <name evidence="14" type="ORF">TL5118_00925</name>
    <name evidence="15" type="ORF">TL5120_01396</name>
</gene>
<dbReference type="Proteomes" id="UP000051086">
    <property type="component" value="Unassembled WGS sequence"/>
</dbReference>
<evidence type="ECO:0000256" key="9">
    <source>
        <dbReference type="ARBA" id="ARBA00023136"/>
    </source>
</evidence>
<keyword evidence="10" id="KW-0975">Bacterial flagellum</keyword>
<organism evidence="15 17">
    <name type="scientific">Thalassovita autumnalis</name>
    <dbReference type="NCBI Taxonomy" id="2072972"/>
    <lineage>
        <taxon>Bacteria</taxon>
        <taxon>Pseudomonadati</taxon>
        <taxon>Pseudomonadota</taxon>
        <taxon>Alphaproteobacteria</taxon>
        <taxon>Rhodobacterales</taxon>
        <taxon>Roseobacteraceae</taxon>
        <taxon>Thalassovita</taxon>
    </lineage>
</organism>
<dbReference type="EMBL" id="CYSB01000011">
    <property type="protein sequence ID" value="CUH64557.1"/>
    <property type="molecule type" value="Genomic_DNA"/>
</dbReference>
<feature type="transmembrane region" description="Helical" evidence="12">
    <location>
        <begin position="88"/>
        <end position="111"/>
    </location>
</feature>
<feature type="transmembrane region" description="Helical" evidence="12">
    <location>
        <begin position="184"/>
        <end position="209"/>
    </location>
</feature>
<feature type="chain" id="PRO_5009792366" description="Flagellar biosynthetic protein FliP" evidence="13">
    <location>
        <begin position="22"/>
        <end position="251"/>
    </location>
</feature>
<keyword evidence="15" id="KW-0969">Cilium</keyword>
<keyword evidence="9 12" id="KW-0472">Membrane</keyword>
<dbReference type="Pfam" id="PF00813">
    <property type="entry name" value="FliP"/>
    <property type="match status" value="1"/>
</dbReference>
<evidence type="ECO:0000256" key="3">
    <source>
        <dbReference type="ARBA" id="ARBA00022448"/>
    </source>
</evidence>
<comment type="similarity">
    <text evidence="1 12">Belongs to the FliP/MopC/SpaP family.</text>
</comment>
<dbReference type="InterPro" id="IPR005837">
    <property type="entry name" value="FliP"/>
</dbReference>
<keyword evidence="4 12" id="KW-1003">Cell membrane</keyword>
<dbReference type="PROSITE" id="PS01061">
    <property type="entry name" value="FLIP_2"/>
    <property type="match status" value="1"/>
</dbReference>
<comment type="subcellular location">
    <subcellularLocation>
        <location evidence="12">Cell membrane</location>
        <topology evidence="12">Multi-pass membrane protein</topology>
    </subcellularLocation>
    <subcellularLocation>
        <location evidence="12">Bacterial flagellum basal body</location>
    </subcellularLocation>
</comment>
<evidence type="ECO:0000256" key="11">
    <source>
        <dbReference type="ARBA" id="ARBA00023225"/>
    </source>
</evidence>
<dbReference type="InterPro" id="IPR005838">
    <property type="entry name" value="T3SS_IM_P"/>
</dbReference>
<dbReference type="EMBL" id="CYSC01000023">
    <property type="protein sequence ID" value="CUH71607.1"/>
    <property type="molecule type" value="Genomic_DNA"/>
</dbReference>
<dbReference type="PANTHER" id="PTHR30587">
    <property type="entry name" value="FLAGELLAR BIOSYNTHETIC PROTEIN FLIP"/>
    <property type="match status" value="1"/>
</dbReference>
<keyword evidence="11 12" id="KW-1006">Bacterial flagellum protein export</keyword>
<keyword evidence="6 12" id="KW-1005">Bacterial flagellum biogenesis</keyword>
<evidence type="ECO:0000256" key="10">
    <source>
        <dbReference type="ARBA" id="ARBA00023143"/>
    </source>
</evidence>
<dbReference type="NCBIfam" id="TIGR01103">
    <property type="entry name" value="fliP"/>
    <property type="match status" value="1"/>
</dbReference>
<reference evidence="14 16" key="2">
    <citation type="submission" date="2015-09" db="EMBL/GenBank/DDBJ databases">
        <authorList>
            <person name="Rodrigo-Torres L."/>
            <person name="Arahal D.R."/>
        </authorList>
    </citation>
    <scope>NUCLEOTIDE SEQUENCE [LARGE SCALE GENOMIC DNA]</scope>
    <source>
        <strain evidence="14 16">CECT 5118</strain>
    </source>
</reference>
<evidence type="ECO:0000256" key="2">
    <source>
        <dbReference type="ARBA" id="ARBA00021714"/>
    </source>
</evidence>
<evidence type="ECO:0000256" key="7">
    <source>
        <dbReference type="ARBA" id="ARBA00022927"/>
    </source>
</evidence>
<dbReference type="PRINTS" id="PR00951">
    <property type="entry name" value="FLGBIOSNFLIP"/>
</dbReference>
<comment type="function">
    <text evidence="12">Plays a role in the flagellum-specific transport system.</text>
</comment>
<dbReference type="GO" id="GO:0009306">
    <property type="term" value="P:protein secretion"/>
    <property type="evidence" value="ECO:0007669"/>
    <property type="project" value="UniProtKB-UniRule"/>
</dbReference>
<dbReference type="PANTHER" id="PTHR30587:SF0">
    <property type="entry name" value="FLAGELLAR BIOSYNTHETIC PROTEIN FLIP"/>
    <property type="match status" value="1"/>
</dbReference>
<dbReference type="NCBIfam" id="NF009438">
    <property type="entry name" value="PRK12797.1"/>
    <property type="match status" value="1"/>
</dbReference>
<dbReference type="GO" id="GO:0005886">
    <property type="term" value="C:plasma membrane"/>
    <property type="evidence" value="ECO:0007669"/>
    <property type="project" value="UniProtKB-SubCell"/>
</dbReference>
<evidence type="ECO:0000313" key="16">
    <source>
        <dbReference type="Proteomes" id="UP000051086"/>
    </source>
</evidence>
<evidence type="ECO:0000256" key="6">
    <source>
        <dbReference type="ARBA" id="ARBA00022795"/>
    </source>
</evidence>
<evidence type="ECO:0000256" key="13">
    <source>
        <dbReference type="SAM" id="SignalP"/>
    </source>
</evidence>
<dbReference type="Proteomes" id="UP000051887">
    <property type="component" value="Unassembled WGS sequence"/>
</dbReference>
<keyword evidence="7 12" id="KW-0653">Protein transport</keyword>
<keyword evidence="13" id="KW-0732">Signal</keyword>
<evidence type="ECO:0000256" key="1">
    <source>
        <dbReference type="ARBA" id="ARBA00006257"/>
    </source>
</evidence>
<dbReference type="GO" id="GO:0009425">
    <property type="term" value="C:bacterial-type flagellum basal body"/>
    <property type="evidence" value="ECO:0007669"/>
    <property type="project" value="UniProtKB-SubCell"/>
</dbReference>